<protein>
    <submittedName>
        <fullName evidence="1">P450 monooxygenase</fullName>
    </submittedName>
</protein>
<reference evidence="1 2" key="1">
    <citation type="submission" date="2024-06" db="EMBL/GenBank/DDBJ databases">
        <title>Complete genome of Phlyctema vagabunda strain 19-DSS-EL-015.</title>
        <authorList>
            <person name="Fiorenzani C."/>
        </authorList>
    </citation>
    <scope>NUCLEOTIDE SEQUENCE [LARGE SCALE GENOMIC DNA]</scope>
    <source>
        <strain evidence="1 2">19-DSS-EL-015</strain>
    </source>
</reference>
<dbReference type="Proteomes" id="UP001629113">
    <property type="component" value="Unassembled WGS sequence"/>
</dbReference>
<accession>A0ABR4P961</accession>
<dbReference type="SUPFAM" id="SSF48264">
    <property type="entry name" value="Cytochrome P450"/>
    <property type="match status" value="1"/>
</dbReference>
<dbReference type="GO" id="GO:0004497">
    <property type="term" value="F:monooxygenase activity"/>
    <property type="evidence" value="ECO:0007669"/>
    <property type="project" value="UniProtKB-KW"/>
</dbReference>
<gene>
    <name evidence="1" type="ORF">PVAG01_08349</name>
</gene>
<sequence length="143" mass="16489">MMGFSYGVCILYALGAEFLRRAYLALYRAYLGPLTKVPGPSWWKFSSWSWRLIQAKEIQMNISPELLNKYGDVVRLAPNMVIVAGKDTIYKIVVDDDLKKGPAYDMMNVVDGVKTLFTERDKTLYRQKIRNLFIPRHTQACLC</sequence>
<organism evidence="1 2">
    <name type="scientific">Phlyctema vagabunda</name>
    <dbReference type="NCBI Taxonomy" id="108571"/>
    <lineage>
        <taxon>Eukaryota</taxon>
        <taxon>Fungi</taxon>
        <taxon>Dikarya</taxon>
        <taxon>Ascomycota</taxon>
        <taxon>Pezizomycotina</taxon>
        <taxon>Leotiomycetes</taxon>
        <taxon>Helotiales</taxon>
        <taxon>Dermateaceae</taxon>
        <taxon>Phlyctema</taxon>
    </lineage>
</organism>
<dbReference type="EMBL" id="JBFCZG010000007">
    <property type="protein sequence ID" value="KAL3419851.1"/>
    <property type="molecule type" value="Genomic_DNA"/>
</dbReference>
<comment type="caution">
    <text evidence="1">The sequence shown here is derived from an EMBL/GenBank/DDBJ whole genome shotgun (WGS) entry which is preliminary data.</text>
</comment>
<dbReference type="Gene3D" id="1.10.630.10">
    <property type="entry name" value="Cytochrome P450"/>
    <property type="match status" value="1"/>
</dbReference>
<name>A0ABR4P961_9HELO</name>
<keyword evidence="1" id="KW-0503">Monooxygenase</keyword>
<evidence type="ECO:0000313" key="1">
    <source>
        <dbReference type="EMBL" id="KAL3419851.1"/>
    </source>
</evidence>
<dbReference type="InterPro" id="IPR036396">
    <property type="entry name" value="Cyt_P450_sf"/>
</dbReference>
<keyword evidence="1" id="KW-0560">Oxidoreductase</keyword>
<keyword evidence="2" id="KW-1185">Reference proteome</keyword>
<evidence type="ECO:0000313" key="2">
    <source>
        <dbReference type="Proteomes" id="UP001629113"/>
    </source>
</evidence>
<proteinExistence type="predicted"/>